<dbReference type="InterPro" id="IPR050903">
    <property type="entry name" value="Bact_Chemotaxis_MeTrfase"/>
</dbReference>
<name>A0A8J3E1K5_9PROT</name>
<comment type="caution">
    <text evidence="5">The sequence shown here is derived from an EMBL/GenBank/DDBJ whole genome shotgun (WGS) entry which is preliminary data.</text>
</comment>
<organism evidence="5 6">
    <name type="scientific">Aliidongia dinghuensis</name>
    <dbReference type="NCBI Taxonomy" id="1867774"/>
    <lineage>
        <taxon>Bacteria</taxon>
        <taxon>Pseudomonadati</taxon>
        <taxon>Pseudomonadota</taxon>
        <taxon>Alphaproteobacteria</taxon>
        <taxon>Rhodospirillales</taxon>
        <taxon>Dongiaceae</taxon>
        <taxon>Aliidongia</taxon>
    </lineage>
</organism>
<protein>
    <submittedName>
        <fullName evidence="5">Protein-glutamate O-methyltransferase</fullName>
    </submittedName>
</protein>
<dbReference type="Gene3D" id="3.40.50.150">
    <property type="entry name" value="Vaccinia Virus protein VP39"/>
    <property type="match status" value="1"/>
</dbReference>
<dbReference type="PROSITE" id="PS50123">
    <property type="entry name" value="CHER"/>
    <property type="match status" value="1"/>
</dbReference>
<sequence>MDSSLSDGLLARFSDYLAAQVGLHFAPDRWTELTRGLDRAAADLGFADAAACVLHLLSTGLTRAQIEVLASHLTVGETYFFREPRSFEVLATRVLPDLIQARRADGRALRIWSAACCTGEEPYSIAMLLDRLIPDLADWNITLLATDINPQFLRRAEEGVYKDWSFRGVGQDIRDRYFTREPDGGSRIVPRIKAMVTFSYHNLVEDRFPSIDSNTNAMDVVLCRNVLMYFSPDRARAVVGYLHRALRDGGWLVPSAVDGSPALFAPFVLADVEGTTLYRKQAAVVPQPRPPVRPIVPAPAPMAPRPEPIRSVEGQPDPCRAASALHDQGRYAEASEILVKYLASRPADVSAMLLLARTYANQGRLADALHWSTKLVAADRLNAGHHYLLAMIQQEMGALADAAASLHRALFLDPGFVLAHFASANLARIEGKRPEARKHYRNTLELLRGRAPGDVLPESEGLTVDRLREIVRHAAEMVEGGKP</sequence>
<dbReference type="Pfam" id="PF01739">
    <property type="entry name" value="CheR"/>
    <property type="match status" value="1"/>
</dbReference>
<dbReference type="RefSeq" id="WP_189044811.1">
    <property type="nucleotide sequence ID" value="NZ_BMJQ01000004.1"/>
</dbReference>
<dbReference type="Proteomes" id="UP000646365">
    <property type="component" value="Unassembled WGS sequence"/>
</dbReference>
<dbReference type="GO" id="GO:0032259">
    <property type="term" value="P:methylation"/>
    <property type="evidence" value="ECO:0007669"/>
    <property type="project" value="UniProtKB-KW"/>
</dbReference>
<dbReference type="PANTHER" id="PTHR24422">
    <property type="entry name" value="CHEMOTAXIS PROTEIN METHYLTRANSFERASE"/>
    <property type="match status" value="1"/>
</dbReference>
<dbReference type="Gene3D" id="1.25.40.10">
    <property type="entry name" value="Tetratricopeptide repeat domain"/>
    <property type="match status" value="1"/>
</dbReference>
<dbReference type="EMBL" id="BMJQ01000004">
    <property type="protein sequence ID" value="GGF12854.1"/>
    <property type="molecule type" value="Genomic_DNA"/>
</dbReference>
<keyword evidence="1" id="KW-0489">Methyltransferase</keyword>
<keyword evidence="2" id="KW-0808">Transferase</keyword>
<dbReference type="InterPro" id="IPR000780">
    <property type="entry name" value="CheR_MeTrfase"/>
</dbReference>
<reference evidence="5" key="2">
    <citation type="submission" date="2020-09" db="EMBL/GenBank/DDBJ databases">
        <authorList>
            <person name="Sun Q."/>
            <person name="Zhou Y."/>
        </authorList>
    </citation>
    <scope>NUCLEOTIDE SEQUENCE</scope>
    <source>
        <strain evidence="5">CGMCC 1.15725</strain>
    </source>
</reference>
<evidence type="ECO:0000259" key="4">
    <source>
        <dbReference type="PROSITE" id="PS50123"/>
    </source>
</evidence>
<dbReference type="SUPFAM" id="SSF48452">
    <property type="entry name" value="TPR-like"/>
    <property type="match status" value="1"/>
</dbReference>
<dbReference type="SMART" id="SM00138">
    <property type="entry name" value="MeTrc"/>
    <property type="match status" value="1"/>
</dbReference>
<dbReference type="SMART" id="SM00028">
    <property type="entry name" value="TPR"/>
    <property type="match status" value="3"/>
</dbReference>
<accession>A0A8J3E1K5</accession>
<evidence type="ECO:0000313" key="6">
    <source>
        <dbReference type="Proteomes" id="UP000646365"/>
    </source>
</evidence>
<evidence type="ECO:0000256" key="2">
    <source>
        <dbReference type="ARBA" id="ARBA00022679"/>
    </source>
</evidence>
<reference evidence="5" key="1">
    <citation type="journal article" date="2014" name="Int. J. Syst. Evol. Microbiol.">
        <title>Complete genome sequence of Corynebacterium casei LMG S-19264T (=DSM 44701T), isolated from a smear-ripened cheese.</title>
        <authorList>
            <consortium name="US DOE Joint Genome Institute (JGI-PGF)"/>
            <person name="Walter F."/>
            <person name="Albersmeier A."/>
            <person name="Kalinowski J."/>
            <person name="Ruckert C."/>
        </authorList>
    </citation>
    <scope>NUCLEOTIDE SEQUENCE</scope>
    <source>
        <strain evidence="5">CGMCC 1.15725</strain>
    </source>
</reference>
<dbReference type="InterPro" id="IPR022642">
    <property type="entry name" value="CheR_C"/>
</dbReference>
<gene>
    <name evidence="5" type="ORF">GCM10011611_18150</name>
</gene>
<dbReference type="PANTHER" id="PTHR24422:SF19">
    <property type="entry name" value="CHEMOTAXIS PROTEIN METHYLTRANSFERASE"/>
    <property type="match status" value="1"/>
</dbReference>
<dbReference type="InterPro" id="IPR011990">
    <property type="entry name" value="TPR-like_helical_dom_sf"/>
</dbReference>
<keyword evidence="6" id="KW-1185">Reference proteome</keyword>
<dbReference type="GO" id="GO:0008757">
    <property type="term" value="F:S-adenosylmethionine-dependent methyltransferase activity"/>
    <property type="evidence" value="ECO:0007669"/>
    <property type="project" value="InterPro"/>
</dbReference>
<dbReference type="InterPro" id="IPR019734">
    <property type="entry name" value="TPR_rpt"/>
</dbReference>
<dbReference type="AlphaFoldDB" id="A0A8J3E1K5"/>
<dbReference type="PRINTS" id="PR00996">
    <property type="entry name" value="CHERMTFRASE"/>
</dbReference>
<evidence type="ECO:0000313" key="5">
    <source>
        <dbReference type="EMBL" id="GGF12854.1"/>
    </source>
</evidence>
<feature type="domain" description="CheR-type methyltransferase" evidence="4">
    <location>
        <begin position="1"/>
        <end position="283"/>
    </location>
</feature>
<dbReference type="SUPFAM" id="SSF53335">
    <property type="entry name" value="S-adenosyl-L-methionine-dependent methyltransferases"/>
    <property type="match status" value="1"/>
</dbReference>
<evidence type="ECO:0000256" key="3">
    <source>
        <dbReference type="ARBA" id="ARBA00022691"/>
    </source>
</evidence>
<dbReference type="Pfam" id="PF14559">
    <property type="entry name" value="TPR_19"/>
    <property type="match status" value="1"/>
</dbReference>
<evidence type="ECO:0000256" key="1">
    <source>
        <dbReference type="ARBA" id="ARBA00022603"/>
    </source>
</evidence>
<dbReference type="InterPro" id="IPR029063">
    <property type="entry name" value="SAM-dependent_MTases_sf"/>
</dbReference>
<keyword evidence="3" id="KW-0949">S-adenosyl-L-methionine</keyword>
<proteinExistence type="predicted"/>